<keyword evidence="2" id="KW-0812">Transmembrane</keyword>
<dbReference type="OrthoDB" id="6427286at2759"/>
<evidence type="ECO:0000256" key="2">
    <source>
        <dbReference type="SAM" id="Phobius"/>
    </source>
</evidence>
<evidence type="ECO:0000313" key="3">
    <source>
        <dbReference type="EMBL" id="GBN48537.1"/>
    </source>
</evidence>
<evidence type="ECO:0000313" key="4">
    <source>
        <dbReference type="Proteomes" id="UP000499080"/>
    </source>
</evidence>
<gene>
    <name evidence="3" type="ORF">AVEN_164975_1</name>
</gene>
<feature type="region of interest" description="Disordered" evidence="1">
    <location>
        <begin position="34"/>
        <end position="116"/>
    </location>
</feature>
<protein>
    <submittedName>
        <fullName evidence="3">Uncharacterized protein</fullName>
    </submittedName>
</protein>
<dbReference type="Proteomes" id="UP000499080">
    <property type="component" value="Unassembled WGS sequence"/>
</dbReference>
<name>A0A4Y2PE80_ARAVE</name>
<dbReference type="EMBL" id="BGPR01292273">
    <property type="protein sequence ID" value="GBN48537.1"/>
    <property type="molecule type" value="Genomic_DNA"/>
</dbReference>
<dbReference type="AlphaFoldDB" id="A0A4Y2PE80"/>
<keyword evidence="4" id="KW-1185">Reference proteome</keyword>
<reference evidence="3 4" key="1">
    <citation type="journal article" date="2019" name="Sci. Rep.">
        <title>Orb-weaving spider Araneus ventricosus genome elucidates the spidroin gene catalogue.</title>
        <authorList>
            <person name="Kono N."/>
            <person name="Nakamura H."/>
            <person name="Ohtoshi R."/>
            <person name="Moran D.A.P."/>
            <person name="Shinohara A."/>
            <person name="Yoshida Y."/>
            <person name="Fujiwara M."/>
            <person name="Mori M."/>
            <person name="Tomita M."/>
            <person name="Arakawa K."/>
        </authorList>
    </citation>
    <scope>NUCLEOTIDE SEQUENCE [LARGE SCALE GENOMIC DNA]</scope>
</reference>
<evidence type="ECO:0000256" key="1">
    <source>
        <dbReference type="SAM" id="MobiDB-lite"/>
    </source>
</evidence>
<feature type="compositionally biased region" description="Basic and acidic residues" evidence="1">
    <location>
        <begin position="34"/>
        <end position="48"/>
    </location>
</feature>
<keyword evidence="2" id="KW-0472">Membrane</keyword>
<comment type="caution">
    <text evidence="3">The sequence shown here is derived from an EMBL/GenBank/DDBJ whole genome shotgun (WGS) entry which is preliminary data.</text>
</comment>
<organism evidence="3 4">
    <name type="scientific">Araneus ventricosus</name>
    <name type="common">Orbweaver spider</name>
    <name type="synonym">Epeira ventricosa</name>
    <dbReference type="NCBI Taxonomy" id="182803"/>
    <lineage>
        <taxon>Eukaryota</taxon>
        <taxon>Metazoa</taxon>
        <taxon>Ecdysozoa</taxon>
        <taxon>Arthropoda</taxon>
        <taxon>Chelicerata</taxon>
        <taxon>Arachnida</taxon>
        <taxon>Araneae</taxon>
        <taxon>Araneomorphae</taxon>
        <taxon>Entelegynae</taxon>
        <taxon>Araneoidea</taxon>
        <taxon>Araneidae</taxon>
        <taxon>Araneus</taxon>
    </lineage>
</organism>
<keyword evidence="2" id="KW-1133">Transmembrane helix</keyword>
<accession>A0A4Y2PE80</accession>
<feature type="transmembrane region" description="Helical" evidence="2">
    <location>
        <begin position="6"/>
        <end position="24"/>
    </location>
</feature>
<sequence>MHVIVAIYAIVIVLVIFIVIMIVVQSIRKSWTKKDKSGYGAIPRHDRQTSIPQRSDDLDPDVEILDDNTRTYGPHQDDDSEYDNISLNLDRGDHTDDGEDIPPLYENPPSYLSINR</sequence>
<proteinExistence type="predicted"/>